<feature type="compositionally biased region" description="Basic and acidic residues" evidence="1">
    <location>
        <begin position="33"/>
        <end position="45"/>
    </location>
</feature>
<feature type="compositionally biased region" description="Polar residues" evidence="1">
    <location>
        <begin position="1"/>
        <end position="10"/>
    </location>
</feature>
<dbReference type="EMBL" id="SRLO01000194">
    <property type="protein sequence ID" value="TNN68167.1"/>
    <property type="molecule type" value="Genomic_DNA"/>
</dbReference>
<feature type="region of interest" description="Disordered" evidence="1">
    <location>
        <begin position="1"/>
        <end position="48"/>
    </location>
</feature>
<evidence type="ECO:0000256" key="1">
    <source>
        <dbReference type="SAM" id="MobiDB-lite"/>
    </source>
</evidence>
<evidence type="ECO:0000313" key="3">
    <source>
        <dbReference type="Proteomes" id="UP000314294"/>
    </source>
</evidence>
<name>A0A4Z2HR23_9TELE</name>
<evidence type="ECO:0000313" key="2">
    <source>
        <dbReference type="EMBL" id="TNN68167.1"/>
    </source>
</evidence>
<proteinExistence type="predicted"/>
<dbReference type="Proteomes" id="UP000314294">
    <property type="component" value="Unassembled WGS sequence"/>
</dbReference>
<keyword evidence="3" id="KW-1185">Reference proteome</keyword>
<reference evidence="2 3" key="1">
    <citation type="submission" date="2019-03" db="EMBL/GenBank/DDBJ databases">
        <title>First draft genome of Liparis tanakae, snailfish: a comprehensive survey of snailfish specific genes.</title>
        <authorList>
            <person name="Kim W."/>
            <person name="Song I."/>
            <person name="Jeong J.-H."/>
            <person name="Kim D."/>
            <person name="Kim S."/>
            <person name="Ryu S."/>
            <person name="Song J.Y."/>
            <person name="Lee S.K."/>
        </authorList>
    </citation>
    <scope>NUCLEOTIDE SEQUENCE [LARGE SCALE GENOMIC DNA]</scope>
    <source>
        <tissue evidence="2">Muscle</tissue>
    </source>
</reference>
<accession>A0A4Z2HR23</accession>
<comment type="caution">
    <text evidence="2">The sequence shown here is derived from an EMBL/GenBank/DDBJ whole genome shotgun (WGS) entry which is preliminary data.</text>
</comment>
<sequence>MSARHSSGPLNVTRKGGRCCVHWPPPPKPRGSSVDRPDHRPDRQRSVRLPELPVAACSRFAIPANTSTVRTGSSELESVLS</sequence>
<protein>
    <submittedName>
        <fullName evidence="2">Uncharacterized protein</fullName>
    </submittedName>
</protein>
<gene>
    <name evidence="2" type="ORF">EYF80_021650</name>
</gene>
<organism evidence="2 3">
    <name type="scientific">Liparis tanakae</name>
    <name type="common">Tanaka's snailfish</name>
    <dbReference type="NCBI Taxonomy" id="230148"/>
    <lineage>
        <taxon>Eukaryota</taxon>
        <taxon>Metazoa</taxon>
        <taxon>Chordata</taxon>
        <taxon>Craniata</taxon>
        <taxon>Vertebrata</taxon>
        <taxon>Euteleostomi</taxon>
        <taxon>Actinopterygii</taxon>
        <taxon>Neopterygii</taxon>
        <taxon>Teleostei</taxon>
        <taxon>Neoteleostei</taxon>
        <taxon>Acanthomorphata</taxon>
        <taxon>Eupercaria</taxon>
        <taxon>Perciformes</taxon>
        <taxon>Cottioidei</taxon>
        <taxon>Cottales</taxon>
        <taxon>Liparidae</taxon>
        <taxon>Liparis</taxon>
    </lineage>
</organism>
<dbReference type="AlphaFoldDB" id="A0A4Z2HR23"/>